<dbReference type="InterPro" id="IPR017853">
    <property type="entry name" value="GH"/>
</dbReference>
<feature type="domain" description="Glycosyl hydrolase family 31 C-terminal" evidence="7">
    <location>
        <begin position="670"/>
        <end position="758"/>
    </location>
</feature>
<sequence length="857" mass="94695">MWATSSADFKFSPPRNFLLGPFYASRKHTPRSSACPGYVATDVTQGDSYLTASLTLAGACNLYSKDISNLRLLVEYQTDSRLHVLIEDADYQVYQVQENVFPRPRSQGATVGSSALQFSYTKDPFSFKVTRKKSGEVLFDSSSMPLVFETQYVRLRTLLPQNASLYGLGEHSDSLRLPASGYKRTLWNAESPFIPRNSNLYGSHPIYFDHRGGSGTHGVFLLSASGMDIVIDQEDGQRYLEYNTIGGVLDFYFLAGPNPSDVSKQYAEVAGLPAMMPYWTLGFHQCKYGWPNIDYVAEVAANYSAAGIPLETMWGDIDYMDQHQDFTTDPNQFPLDRVRDFVNTLHHNNQHYIQILDPGIHYQAGYGPFDRGAEQGAFLKAAGGSWYRGRQWAGEVVWPDWFAPGTQQWWTSEIMSFYDPTKGVPADALWVDMDEASNMCGDIHCMGDASTAAAASANANVSGDHFSPLVPPTQSKLRLGLGGRDLFSPGYRIANHVGDLSSGALFTNVTNADGSRQYDTHNLYGHMMAGATATALQSLHPGKRPFVLTRSTFAGTGRHAAHWFGDNASTWDDYRTAITQLLAFAGMHAMPMVGSDVCGFNRETTEHLCARWAMLGAFQPFYRNHADISSPSQEFYRWPLVTDAAKRAIDARYRLLDYFYTALHAASTTGAPVAAPLWFGWPGDDAAAGVQTQWLWGDALLVSPVVDDEATGVDIYLPNDVFYDFWTGDRVRGQGGVVRKENVDWTEIPVHFRGGYIVPMRTRSANTTTDVRNQDFTIVVAPGLDGKATGSLYLDDGVSLDSAKSEIVFSWDGKKFEASGTFGYATDVVVESVRILGDTSTTKTGPWGLRKGFSFNL</sequence>
<accession>A0AAJ0FB87</accession>
<evidence type="ECO:0000313" key="9">
    <source>
        <dbReference type="Proteomes" id="UP001239445"/>
    </source>
</evidence>
<dbReference type="CDD" id="cd06602">
    <property type="entry name" value="GH31_MGAM_SI_GAA"/>
    <property type="match status" value="1"/>
</dbReference>
<dbReference type="GO" id="GO:0004558">
    <property type="term" value="F:alpha-1,4-glucosidase activity"/>
    <property type="evidence" value="ECO:0007669"/>
    <property type="project" value="UniProtKB-EC"/>
</dbReference>
<feature type="domain" description="Glycoside hydrolase family 31 TIM barrel" evidence="5">
    <location>
        <begin position="273"/>
        <end position="662"/>
    </location>
</feature>
<organism evidence="8 9">
    <name type="scientific">Echria macrotheca</name>
    <dbReference type="NCBI Taxonomy" id="438768"/>
    <lineage>
        <taxon>Eukaryota</taxon>
        <taxon>Fungi</taxon>
        <taxon>Dikarya</taxon>
        <taxon>Ascomycota</taxon>
        <taxon>Pezizomycotina</taxon>
        <taxon>Sordariomycetes</taxon>
        <taxon>Sordariomycetidae</taxon>
        <taxon>Sordariales</taxon>
        <taxon>Schizotheciaceae</taxon>
        <taxon>Echria</taxon>
    </lineage>
</organism>
<dbReference type="GO" id="GO:0005975">
    <property type="term" value="P:carbohydrate metabolic process"/>
    <property type="evidence" value="ECO:0007669"/>
    <property type="project" value="InterPro"/>
</dbReference>
<dbReference type="GO" id="GO:0030246">
    <property type="term" value="F:carbohydrate binding"/>
    <property type="evidence" value="ECO:0007669"/>
    <property type="project" value="InterPro"/>
</dbReference>
<keyword evidence="4" id="KW-0326">Glycosidase</keyword>
<proteinExistence type="inferred from homology"/>
<dbReference type="Gene3D" id="2.60.40.1180">
    <property type="entry name" value="Golgi alpha-mannosidase II"/>
    <property type="match status" value="2"/>
</dbReference>
<evidence type="ECO:0000313" key="8">
    <source>
        <dbReference type="EMBL" id="KAK1757123.1"/>
    </source>
</evidence>
<dbReference type="InterPro" id="IPR011013">
    <property type="entry name" value="Gal_mutarotase_sf_dom"/>
</dbReference>
<dbReference type="Pfam" id="PF01055">
    <property type="entry name" value="Glyco_hydro_31_2nd"/>
    <property type="match status" value="1"/>
</dbReference>
<dbReference type="PANTHER" id="PTHR22762:SF95">
    <property type="entry name" value="ALPHA_BETA-GLUCOSIDASE AGDC-RELATED"/>
    <property type="match status" value="1"/>
</dbReference>
<reference evidence="8" key="1">
    <citation type="submission" date="2023-06" db="EMBL/GenBank/DDBJ databases">
        <title>Genome-scale phylogeny and comparative genomics of the fungal order Sordariales.</title>
        <authorList>
            <consortium name="Lawrence Berkeley National Laboratory"/>
            <person name="Hensen N."/>
            <person name="Bonometti L."/>
            <person name="Westerberg I."/>
            <person name="Brannstrom I.O."/>
            <person name="Guillou S."/>
            <person name="Cros-Aarteil S."/>
            <person name="Calhoun S."/>
            <person name="Haridas S."/>
            <person name="Kuo A."/>
            <person name="Mondo S."/>
            <person name="Pangilinan J."/>
            <person name="Riley R."/>
            <person name="Labutti K."/>
            <person name="Andreopoulos B."/>
            <person name="Lipzen A."/>
            <person name="Chen C."/>
            <person name="Yanf M."/>
            <person name="Daum C."/>
            <person name="Ng V."/>
            <person name="Clum A."/>
            <person name="Steindorff A."/>
            <person name="Ohm R."/>
            <person name="Martin F."/>
            <person name="Silar P."/>
            <person name="Natvig D."/>
            <person name="Lalanne C."/>
            <person name="Gautier V."/>
            <person name="Ament-Velasquez S.L."/>
            <person name="Kruys A."/>
            <person name="Hutchinson M.I."/>
            <person name="Powell A.J."/>
            <person name="Barry K."/>
            <person name="Miller A.N."/>
            <person name="Grigoriev I.V."/>
            <person name="Debuchy R."/>
            <person name="Gladieux P."/>
            <person name="Thoren M.H."/>
            <person name="Johannesson H."/>
        </authorList>
    </citation>
    <scope>NUCLEOTIDE SEQUENCE</scope>
    <source>
        <strain evidence="8">PSN4</strain>
    </source>
</reference>
<dbReference type="AlphaFoldDB" id="A0AAJ0FB87"/>
<dbReference type="Pfam" id="PF21365">
    <property type="entry name" value="Glyco_hydro_31_3rd"/>
    <property type="match status" value="1"/>
</dbReference>
<dbReference type="CDD" id="cd14752">
    <property type="entry name" value="GH31_N"/>
    <property type="match status" value="1"/>
</dbReference>
<evidence type="ECO:0000256" key="2">
    <source>
        <dbReference type="ARBA" id="ARBA00007806"/>
    </source>
</evidence>
<name>A0AAJ0FB87_9PEZI</name>
<evidence type="ECO:0000259" key="7">
    <source>
        <dbReference type="Pfam" id="PF21365"/>
    </source>
</evidence>
<comment type="catalytic activity">
    <reaction evidence="1">
        <text>Hydrolysis of terminal, non-reducing (1-&gt;4)-linked alpha-D-glucose residues with release of alpha-D-glucose.</text>
        <dbReference type="EC" id="3.2.1.20"/>
    </reaction>
</comment>
<dbReference type="PANTHER" id="PTHR22762">
    <property type="entry name" value="ALPHA-GLUCOSIDASE"/>
    <property type="match status" value="1"/>
</dbReference>
<dbReference type="InterPro" id="IPR000322">
    <property type="entry name" value="Glyco_hydro_31_TIM"/>
</dbReference>
<protein>
    <recommendedName>
        <fullName evidence="3">alpha-glucosidase</fullName>
        <ecNumber evidence="3">3.2.1.20</ecNumber>
    </recommendedName>
</protein>
<comment type="similarity">
    <text evidence="2 4">Belongs to the glycosyl hydrolase 31 family.</text>
</comment>
<keyword evidence="4 8" id="KW-0378">Hydrolase</keyword>
<dbReference type="Pfam" id="PF13802">
    <property type="entry name" value="Gal_mutarotas_2"/>
    <property type="match status" value="1"/>
</dbReference>
<dbReference type="EC" id="3.2.1.20" evidence="3"/>
<dbReference type="SUPFAM" id="SSF51011">
    <property type="entry name" value="Glycosyl hydrolase domain"/>
    <property type="match status" value="1"/>
</dbReference>
<dbReference type="Proteomes" id="UP001239445">
    <property type="component" value="Unassembled WGS sequence"/>
</dbReference>
<comment type="caution">
    <text evidence="8">The sequence shown here is derived from an EMBL/GenBank/DDBJ whole genome shotgun (WGS) entry which is preliminary data.</text>
</comment>
<evidence type="ECO:0000256" key="3">
    <source>
        <dbReference type="ARBA" id="ARBA00012741"/>
    </source>
</evidence>
<evidence type="ECO:0000259" key="5">
    <source>
        <dbReference type="Pfam" id="PF01055"/>
    </source>
</evidence>
<evidence type="ECO:0000256" key="4">
    <source>
        <dbReference type="RuleBase" id="RU361185"/>
    </source>
</evidence>
<dbReference type="InterPro" id="IPR025887">
    <property type="entry name" value="Glyco_hydro_31_N_dom"/>
</dbReference>
<dbReference type="SUPFAM" id="SSF51445">
    <property type="entry name" value="(Trans)glycosidases"/>
    <property type="match status" value="1"/>
</dbReference>
<dbReference type="EMBL" id="MU839831">
    <property type="protein sequence ID" value="KAK1757123.1"/>
    <property type="molecule type" value="Genomic_DNA"/>
</dbReference>
<feature type="domain" description="Glycoside hydrolase family 31 N-terminal" evidence="6">
    <location>
        <begin position="97"/>
        <end position="227"/>
    </location>
</feature>
<dbReference type="Gene3D" id="3.20.20.80">
    <property type="entry name" value="Glycosidases"/>
    <property type="match status" value="1"/>
</dbReference>
<evidence type="ECO:0000259" key="6">
    <source>
        <dbReference type="Pfam" id="PF13802"/>
    </source>
</evidence>
<dbReference type="InterPro" id="IPR048395">
    <property type="entry name" value="Glyco_hydro_31_C"/>
</dbReference>
<dbReference type="SUPFAM" id="SSF74650">
    <property type="entry name" value="Galactose mutarotase-like"/>
    <property type="match status" value="1"/>
</dbReference>
<evidence type="ECO:0000256" key="1">
    <source>
        <dbReference type="ARBA" id="ARBA00001657"/>
    </source>
</evidence>
<dbReference type="InterPro" id="IPR013780">
    <property type="entry name" value="Glyco_hydro_b"/>
</dbReference>
<gene>
    <name evidence="8" type="ORF">QBC47DRAFT_443940</name>
</gene>
<keyword evidence="9" id="KW-1185">Reference proteome</keyword>
<dbReference type="Gene3D" id="2.60.40.1760">
    <property type="entry name" value="glycosyl hydrolase (family 31)"/>
    <property type="match status" value="1"/>
</dbReference>